<dbReference type="Pfam" id="PF05461">
    <property type="entry name" value="ApoL"/>
    <property type="match status" value="1"/>
</dbReference>
<evidence type="ECO:0000256" key="1">
    <source>
        <dbReference type="ARBA" id="ARBA00010090"/>
    </source>
</evidence>
<name>A0AAW0MW12_9GOBI</name>
<dbReference type="GO" id="GO:0042157">
    <property type="term" value="P:lipoprotein metabolic process"/>
    <property type="evidence" value="ECO:0007669"/>
    <property type="project" value="InterPro"/>
</dbReference>
<accession>A0AAW0MW12</accession>
<gene>
    <name evidence="3" type="ORF">WMY93_027073</name>
</gene>
<proteinExistence type="inferred from homology"/>
<evidence type="ECO:0000313" key="3">
    <source>
        <dbReference type="EMBL" id="KAK7883950.1"/>
    </source>
</evidence>
<dbReference type="Proteomes" id="UP001460270">
    <property type="component" value="Unassembled WGS sequence"/>
</dbReference>
<dbReference type="GO" id="GO:0006869">
    <property type="term" value="P:lipid transport"/>
    <property type="evidence" value="ECO:0007669"/>
    <property type="project" value="InterPro"/>
</dbReference>
<organism evidence="3 4">
    <name type="scientific">Mugilogobius chulae</name>
    <name type="common">yellowstripe goby</name>
    <dbReference type="NCBI Taxonomy" id="88201"/>
    <lineage>
        <taxon>Eukaryota</taxon>
        <taxon>Metazoa</taxon>
        <taxon>Chordata</taxon>
        <taxon>Craniata</taxon>
        <taxon>Vertebrata</taxon>
        <taxon>Euteleostomi</taxon>
        <taxon>Actinopterygii</taxon>
        <taxon>Neopterygii</taxon>
        <taxon>Teleostei</taxon>
        <taxon>Neoteleostei</taxon>
        <taxon>Acanthomorphata</taxon>
        <taxon>Gobiaria</taxon>
        <taxon>Gobiiformes</taxon>
        <taxon>Gobioidei</taxon>
        <taxon>Gobiidae</taxon>
        <taxon>Gobionellinae</taxon>
        <taxon>Mugilogobius</taxon>
    </lineage>
</organism>
<dbReference type="AlphaFoldDB" id="A0AAW0MW12"/>
<dbReference type="InterPro" id="IPR008405">
    <property type="entry name" value="ApoL"/>
</dbReference>
<dbReference type="PANTHER" id="PTHR14096">
    <property type="entry name" value="APOLIPOPROTEIN L"/>
    <property type="match status" value="1"/>
</dbReference>
<sequence length="588" mass="65357">MSASRSKLEDELGKYVSDTFSCIKTIKHFVSGSLKWIEEKEEEKCTLAKIPEKLNEIHNSNNYNIIPAIASRQRAEDVEKLQTELEDLIQKILKGLREIQTFLEAVEKLAVTSEPVFDQNHVLQLEIFKAKLHNVEVMENQMNQYIRLIKNFCNAFKECSVADLSLTRPTLVLKPDLSEDDVEKVLRNINILQQIRNNIHFRLVVLFGDEYKTFMEKFSEKEERMHEFLNDLEPCAVQLDSINKGARISNVVSSSVGVVGGGLSIAGLVLAPFTAGASLILTIGGAAAAGTSVATSVVTMITGKAASSTQKNKANETLQNFMNDVNDLQKCLKEAIIQHIQNSENNDFQAAVNLAKNGASVTKSINVITDCFPLYKLAQAENALIKAASSGKVMSRAVSDLPELGQVAFKGPLAMGNESMSLLQGSETEISKWIRARADLWRSEVNSLQEINDSLEKGQKMMDEKQVLQNPFCGLSCLIPRPLHWLQFLRPEHPHSKPRPGPPPSLYIPAAPPCLSPPGPTLPVASKQKAKDVEKLQTELEDLIPKILKGLEQIQEFLEAVEKLAVTSEPVLTRTTFYSWVIKLIWSQ</sequence>
<comment type="similarity">
    <text evidence="1">Belongs to the apolipoprotein L family.</text>
</comment>
<dbReference type="PANTHER" id="PTHR14096:SF57">
    <property type="entry name" value="APOLIPOPROTEIN L4"/>
    <property type="match status" value="1"/>
</dbReference>
<feature type="coiled-coil region" evidence="2">
    <location>
        <begin position="71"/>
        <end position="98"/>
    </location>
</feature>
<dbReference type="GO" id="GO:0008289">
    <property type="term" value="F:lipid binding"/>
    <property type="evidence" value="ECO:0007669"/>
    <property type="project" value="InterPro"/>
</dbReference>
<evidence type="ECO:0000313" key="4">
    <source>
        <dbReference type="Proteomes" id="UP001460270"/>
    </source>
</evidence>
<dbReference type="EMBL" id="JBBPFD010000020">
    <property type="protein sequence ID" value="KAK7883950.1"/>
    <property type="molecule type" value="Genomic_DNA"/>
</dbReference>
<comment type="caution">
    <text evidence="3">The sequence shown here is derived from an EMBL/GenBank/DDBJ whole genome shotgun (WGS) entry which is preliminary data.</text>
</comment>
<keyword evidence="2" id="KW-0175">Coiled coil</keyword>
<dbReference type="GO" id="GO:0005576">
    <property type="term" value="C:extracellular region"/>
    <property type="evidence" value="ECO:0007669"/>
    <property type="project" value="InterPro"/>
</dbReference>
<reference evidence="4" key="1">
    <citation type="submission" date="2024-04" db="EMBL/GenBank/DDBJ databases">
        <title>Salinicola lusitanus LLJ914,a marine bacterium isolated from the Okinawa Trough.</title>
        <authorList>
            <person name="Li J."/>
        </authorList>
    </citation>
    <scope>NUCLEOTIDE SEQUENCE [LARGE SCALE GENOMIC DNA]</scope>
</reference>
<evidence type="ECO:0000256" key="2">
    <source>
        <dbReference type="SAM" id="Coils"/>
    </source>
</evidence>
<keyword evidence="4" id="KW-1185">Reference proteome</keyword>
<dbReference type="GO" id="GO:0016020">
    <property type="term" value="C:membrane"/>
    <property type="evidence" value="ECO:0007669"/>
    <property type="project" value="TreeGrafter"/>
</dbReference>
<protein>
    <submittedName>
        <fullName evidence="3">Uncharacterized protein</fullName>
    </submittedName>
</protein>